<feature type="transmembrane region" description="Helical" evidence="1">
    <location>
        <begin position="364"/>
        <end position="387"/>
    </location>
</feature>
<proteinExistence type="predicted"/>
<keyword evidence="1" id="KW-0812">Transmembrane</keyword>
<dbReference type="SUPFAM" id="SSF48371">
    <property type="entry name" value="ARM repeat"/>
    <property type="match status" value="1"/>
</dbReference>
<reference evidence="3" key="1">
    <citation type="submission" date="2021-03" db="EMBL/GenBank/DDBJ databases">
        <title>Antimicrobial resistance genes in bacteria isolated from Japanese honey, and their potential for conferring macrolide and lincosamide resistance in the American foulbrood pathogen Paenibacillus larvae.</title>
        <authorList>
            <person name="Okamoto M."/>
            <person name="Kumagai M."/>
            <person name="Kanamori H."/>
            <person name="Takamatsu D."/>
        </authorList>
    </citation>
    <scope>NUCLEOTIDE SEQUENCE</scope>
    <source>
        <strain evidence="3">J43TS3</strain>
    </source>
</reference>
<sequence>MADNTLTAKLTVDSKGLMKGFKQAQEVLANMQEKTASFGKGLKDIGKSISGVGDTLSRQITTPALAATKALTGMTLVKGFNQLTGIDTAQAKLKALGLDAKSVEGIMNSALDSVRGTSFGMDEAATAASSAVAAGIKPGKELSRYLSLTGDAAAIAGTSMSEMGSILNKVQTSQKAYTGELNMLASTGIPIFQWLADEAGVSTDKIMEMASSGGISSEMFLNAIETNIGGAAKIMGDSSFSGSVANIGNSISRIGANFLDAGGKGGGFFSIIKPMLADFNNYLGVIEEKAAELGVKFGEAFSSFITKMLELKAKFDGLSPSMQGVILNSVGIGASILVGIGPALKIIGTLATGVGTLSTLFSFLFSPIGLIAGAIIGLGIAFGIAMANNEEFRNKVFDAFGQFATAIIPVVISAVSMLIPFIVQLGTTIMSIVMAVLPILLDLFIQLVPVVMSLVLTVIGLVSQLLPLVSVVLDALLPVILLLIDTISNIVTAVAPALIAIIGAVIAIFEAIIPVVISILTVVIQVIANIIAAIMPIIAFIAAIITTIISIIAPIVTYIASIISIIFSVITPIIYFVTGVFTTVFSIISEIWQGIMLYISNAIAKISEIIAKLSSIVSGVFNTISGIVSRVMGTVSSIISGVFSAIQGAWKGLTGIVSNIFSGISSSVEKLVGHVKGFINGVIGGINLAIGLINKIPGVNISNIPQLYHGTNDWIGGFAYMNEGGRGELALLPTGSQVIPHDVSMRYAREAGRMSGRQTLEYSGGNTGIEGITQHITINSPHPTSPSENARRMKQASRQLAMEWSG</sequence>
<feature type="domain" description="Tape measure protein N-terminal" evidence="2">
    <location>
        <begin position="86"/>
        <end position="257"/>
    </location>
</feature>
<evidence type="ECO:0000313" key="4">
    <source>
        <dbReference type="Proteomes" id="UP000676917"/>
    </source>
</evidence>
<feature type="transmembrane region" description="Helical" evidence="1">
    <location>
        <begin position="558"/>
        <end position="588"/>
    </location>
</feature>
<dbReference type="NCBIfam" id="TIGR02675">
    <property type="entry name" value="tape_meas_nterm"/>
    <property type="match status" value="1"/>
</dbReference>
<organism evidence="3 4">
    <name type="scientific">Ornithinibacillus bavariensis</name>
    <dbReference type="NCBI Taxonomy" id="545502"/>
    <lineage>
        <taxon>Bacteria</taxon>
        <taxon>Bacillati</taxon>
        <taxon>Bacillota</taxon>
        <taxon>Bacilli</taxon>
        <taxon>Bacillales</taxon>
        <taxon>Bacillaceae</taxon>
        <taxon>Ornithinibacillus</taxon>
    </lineage>
</organism>
<feature type="transmembrane region" description="Helical" evidence="1">
    <location>
        <begin position="465"/>
        <end position="484"/>
    </location>
</feature>
<keyword evidence="1" id="KW-0472">Membrane</keyword>
<dbReference type="EMBL" id="BORP01000004">
    <property type="protein sequence ID" value="GIO27723.1"/>
    <property type="molecule type" value="Genomic_DNA"/>
</dbReference>
<dbReference type="AlphaFoldDB" id="A0A919XBV1"/>
<feature type="transmembrane region" description="Helical" evidence="1">
    <location>
        <begin position="429"/>
        <end position="458"/>
    </location>
</feature>
<dbReference type="Gene3D" id="1.20.120.20">
    <property type="entry name" value="Apolipoprotein"/>
    <property type="match status" value="1"/>
</dbReference>
<name>A0A919XBV1_9BACI</name>
<dbReference type="InterPro" id="IPR016024">
    <property type="entry name" value="ARM-type_fold"/>
</dbReference>
<evidence type="ECO:0000256" key="1">
    <source>
        <dbReference type="SAM" id="Phobius"/>
    </source>
</evidence>
<feature type="transmembrane region" description="Helical" evidence="1">
    <location>
        <begin position="399"/>
        <end position="423"/>
    </location>
</feature>
<accession>A0A919XBV1</accession>
<dbReference type="PANTHER" id="PTHR37813">
    <property type="entry name" value="FELS-2 PROPHAGE PROTEIN"/>
    <property type="match status" value="1"/>
</dbReference>
<dbReference type="Proteomes" id="UP000676917">
    <property type="component" value="Unassembled WGS sequence"/>
</dbReference>
<dbReference type="RefSeq" id="WP_212921188.1">
    <property type="nucleotide sequence ID" value="NZ_BORP01000004.1"/>
</dbReference>
<keyword evidence="1" id="KW-1133">Transmembrane helix</keyword>
<evidence type="ECO:0000313" key="3">
    <source>
        <dbReference type="EMBL" id="GIO27723.1"/>
    </source>
</evidence>
<feature type="transmembrane region" description="Helical" evidence="1">
    <location>
        <begin position="325"/>
        <end position="344"/>
    </location>
</feature>
<comment type="caution">
    <text evidence="3">The sequence shown here is derived from an EMBL/GenBank/DDBJ whole genome shotgun (WGS) entry which is preliminary data.</text>
</comment>
<evidence type="ECO:0000259" key="2">
    <source>
        <dbReference type="Pfam" id="PF20155"/>
    </source>
</evidence>
<gene>
    <name evidence="3" type="ORF">J43TS3_23340</name>
</gene>
<dbReference type="Pfam" id="PF20155">
    <property type="entry name" value="TMP_3"/>
    <property type="match status" value="1"/>
</dbReference>
<feature type="transmembrane region" description="Helical" evidence="1">
    <location>
        <begin position="490"/>
        <end position="523"/>
    </location>
</feature>
<keyword evidence="4" id="KW-1185">Reference proteome</keyword>
<feature type="transmembrane region" description="Helical" evidence="1">
    <location>
        <begin position="530"/>
        <end position="552"/>
    </location>
</feature>
<dbReference type="PANTHER" id="PTHR37813:SF1">
    <property type="entry name" value="FELS-2 PROPHAGE PROTEIN"/>
    <property type="match status" value="1"/>
</dbReference>
<protein>
    <recommendedName>
        <fullName evidence="2">Tape measure protein N-terminal domain-containing protein</fullName>
    </recommendedName>
</protein>
<dbReference type="InterPro" id="IPR013491">
    <property type="entry name" value="Tape_meas_N"/>
</dbReference>